<keyword evidence="3" id="KW-1185">Reference proteome</keyword>
<gene>
    <name evidence="2" type="ORF">OSB1V03_LOCUS2556</name>
</gene>
<organism evidence="2">
    <name type="scientific">Medioppia subpectinata</name>
    <dbReference type="NCBI Taxonomy" id="1979941"/>
    <lineage>
        <taxon>Eukaryota</taxon>
        <taxon>Metazoa</taxon>
        <taxon>Ecdysozoa</taxon>
        <taxon>Arthropoda</taxon>
        <taxon>Chelicerata</taxon>
        <taxon>Arachnida</taxon>
        <taxon>Acari</taxon>
        <taxon>Acariformes</taxon>
        <taxon>Sarcoptiformes</taxon>
        <taxon>Oribatida</taxon>
        <taxon>Brachypylina</taxon>
        <taxon>Oppioidea</taxon>
        <taxon>Oppiidae</taxon>
        <taxon>Medioppia</taxon>
    </lineage>
</organism>
<feature type="region of interest" description="Disordered" evidence="1">
    <location>
        <begin position="1"/>
        <end position="23"/>
    </location>
</feature>
<name>A0A7R9KFP9_9ACAR</name>
<reference evidence="2" key="1">
    <citation type="submission" date="2020-11" db="EMBL/GenBank/DDBJ databases">
        <authorList>
            <person name="Tran Van P."/>
        </authorList>
    </citation>
    <scope>NUCLEOTIDE SEQUENCE</scope>
</reference>
<accession>A0A7R9KFP9</accession>
<evidence type="ECO:0000256" key="1">
    <source>
        <dbReference type="SAM" id="MobiDB-lite"/>
    </source>
</evidence>
<dbReference type="Proteomes" id="UP000759131">
    <property type="component" value="Unassembled WGS sequence"/>
</dbReference>
<evidence type="ECO:0000313" key="3">
    <source>
        <dbReference type="Proteomes" id="UP000759131"/>
    </source>
</evidence>
<protein>
    <recommendedName>
        <fullName evidence="4">F-box domain-containing protein</fullName>
    </recommendedName>
</protein>
<evidence type="ECO:0000313" key="2">
    <source>
        <dbReference type="EMBL" id="CAD7622087.1"/>
    </source>
</evidence>
<dbReference type="EMBL" id="OC855496">
    <property type="protein sequence ID" value="CAD7622087.1"/>
    <property type="molecule type" value="Genomic_DNA"/>
</dbReference>
<sequence>MAKQMTSIDTSIETTDDGNKQKPKLYAKDSMDRYGDDLCQLMLSHLSFKDCFRYESVSKQFRRTVFGNVVDITITDKFIQQLLNDETNGTQLLATIAIKCANIETIDCRGISNRYEEHIPEVLDIFRDNCVHLQDIHCNLLPKSGQLLAEFGPLVTIGNIVGIGPPYNIVYFRDYAAVNVCHRLSHLRLKCSLHDVFDTNSDIRFVKSVRKLELHSDYTVIVDNDRWSAFVAHNQCLQSLAVKSYWFLAAKELTKWGRQVSRLAQLRQLTVGMVLGIPGDVPDSSVVP</sequence>
<proteinExistence type="predicted"/>
<dbReference type="AlphaFoldDB" id="A0A7R9KFP9"/>
<feature type="compositionally biased region" description="Low complexity" evidence="1">
    <location>
        <begin position="1"/>
        <end position="13"/>
    </location>
</feature>
<dbReference type="EMBL" id="CAJPIZ010000921">
    <property type="protein sequence ID" value="CAG2102517.1"/>
    <property type="molecule type" value="Genomic_DNA"/>
</dbReference>
<evidence type="ECO:0008006" key="4">
    <source>
        <dbReference type="Google" id="ProtNLM"/>
    </source>
</evidence>